<keyword evidence="1" id="KW-0378">Hydrolase</keyword>
<dbReference type="GO" id="GO:0008374">
    <property type="term" value="F:O-acyltransferase activity"/>
    <property type="evidence" value="ECO:0007669"/>
    <property type="project" value="InterPro"/>
</dbReference>
<dbReference type="InterPro" id="IPR003386">
    <property type="entry name" value="LACT/PDAT_acylTrfase"/>
</dbReference>
<reference evidence="1 2" key="1">
    <citation type="submission" date="2020-06" db="EMBL/GenBank/DDBJ databases">
        <authorList>
            <person name="Voronona O.L."/>
            <person name="Aksenova E.I."/>
            <person name="Kunda M.S."/>
            <person name="Semenov A.N."/>
            <person name="Ryzhova N."/>
        </authorList>
    </citation>
    <scope>NUCLEOTIDE SEQUENCE [LARGE SCALE GENOMIC DNA]</scope>
    <source>
        <strain evidence="1 2">MPKMM3633</strain>
    </source>
</reference>
<dbReference type="GO" id="GO:0006629">
    <property type="term" value="P:lipid metabolic process"/>
    <property type="evidence" value="ECO:0007669"/>
    <property type="project" value="InterPro"/>
</dbReference>
<gene>
    <name evidence="1" type="ORF">MP3633_1494</name>
</gene>
<name>A0A859CUZ6_9GAMM</name>
<dbReference type="Proteomes" id="UP000509371">
    <property type="component" value="Chromosome"/>
</dbReference>
<dbReference type="InterPro" id="IPR029058">
    <property type="entry name" value="AB_hydrolase_fold"/>
</dbReference>
<dbReference type="SUPFAM" id="SSF53474">
    <property type="entry name" value="alpha/beta-Hydrolases"/>
    <property type="match status" value="1"/>
</dbReference>
<dbReference type="PROSITE" id="PS51257">
    <property type="entry name" value="PROKAR_LIPOPROTEIN"/>
    <property type="match status" value="1"/>
</dbReference>
<dbReference type="EMBL" id="CP054301">
    <property type="protein sequence ID" value="QKK80227.1"/>
    <property type="molecule type" value="Genomic_DNA"/>
</dbReference>
<dbReference type="GO" id="GO:0016787">
    <property type="term" value="F:hydrolase activity"/>
    <property type="evidence" value="ECO:0007669"/>
    <property type="project" value="UniProtKB-KW"/>
</dbReference>
<dbReference type="KEGG" id="mpri:MP3633_1494"/>
<dbReference type="PANTHER" id="PTHR37946:SF1">
    <property type="entry name" value="SLL1969 PROTEIN"/>
    <property type="match status" value="1"/>
</dbReference>
<proteinExistence type="predicted"/>
<organism evidence="1 2">
    <name type="scientific">Marinomonas primoryensis</name>
    <dbReference type="NCBI Taxonomy" id="178399"/>
    <lineage>
        <taxon>Bacteria</taxon>
        <taxon>Pseudomonadati</taxon>
        <taxon>Pseudomonadota</taxon>
        <taxon>Gammaproteobacteria</taxon>
        <taxon>Oceanospirillales</taxon>
        <taxon>Oceanospirillaceae</taxon>
        <taxon>Marinomonas</taxon>
    </lineage>
</organism>
<dbReference type="AlphaFoldDB" id="A0A859CUZ6"/>
<evidence type="ECO:0000313" key="2">
    <source>
        <dbReference type="Proteomes" id="UP000509371"/>
    </source>
</evidence>
<sequence>MIKRINIITVFLSFMLTSCSYMKYSAIQTEYKKLQNADPSQVNLKHMLDQETFFIMGKSIAQSNNYSNVSMAIAAYSSRFKKYERVDTMFFKGAGTHYGLNLPEGTYTLLIYADINKDREFQQSEIVGKRELVLNTTSFPEKIVKDVNIEITASSRITWAETILVPDSMEIEQSLYYPTGTIRSLDDPIFNVNISTMGMYDPASFLEYAPTMFYALKEDVAHKIPVIFVHGIGGSSREFKTIIENMDKERYKAWFFYYPSGGDLDQLADLFYNIFLSGAVIPRMDMPMIVVAHSMGGLIAREAFNKYQGKATENKVKLFVSIASPFGGHPAAALGEKHGLIVLPSWKDLNPTSQFIKELYRKPLPEFVNHQLFYAYNNSSVLKLGENSDGVVPLLSQLNPEAQRQSYNQFGFNSSHVGILENKEMIHHLQENMVGVKNIFPESHIKLLNNGGFDVKLTGDYSLLSQHLISYAGKYIIMLVNETIKPINSQQANFIKAIKGKIPATQDAERDFIKFMREFPQVVNSFLEGQPKKTL</sequence>
<accession>A0A859CUZ6</accession>
<dbReference type="Pfam" id="PF02450">
    <property type="entry name" value="LCAT"/>
    <property type="match status" value="1"/>
</dbReference>
<protein>
    <submittedName>
        <fullName evidence="1">Alpha-beta hydrolase superfamily protein</fullName>
    </submittedName>
</protein>
<dbReference type="Gene3D" id="3.40.50.1820">
    <property type="entry name" value="alpha/beta hydrolase"/>
    <property type="match status" value="1"/>
</dbReference>
<dbReference type="PANTHER" id="PTHR37946">
    <property type="entry name" value="SLL1969 PROTEIN"/>
    <property type="match status" value="1"/>
</dbReference>
<evidence type="ECO:0000313" key="1">
    <source>
        <dbReference type="EMBL" id="QKK80227.1"/>
    </source>
</evidence>